<protein>
    <submittedName>
        <fullName evidence="1">Uncharacterized protein</fullName>
    </submittedName>
</protein>
<sequence>MVLDLMCEDLVRGRIDSISRTLQMAWIKPIVGGNSELTRLRSGIEKWAIKSTIK</sequence>
<proteinExistence type="predicted"/>
<name>A0ABV2AQ63_9EUKA</name>
<organism evidence="1 2">
    <name type="scientific">Bonamia ostreae</name>
    <dbReference type="NCBI Taxonomy" id="126728"/>
    <lineage>
        <taxon>Eukaryota</taxon>
        <taxon>Sar</taxon>
        <taxon>Rhizaria</taxon>
        <taxon>Endomyxa</taxon>
        <taxon>Ascetosporea</taxon>
        <taxon>Haplosporida</taxon>
        <taxon>Bonamia</taxon>
    </lineage>
</organism>
<keyword evidence="2" id="KW-1185">Reference proteome</keyword>
<reference evidence="1 2" key="1">
    <citation type="journal article" date="2024" name="BMC Biol.">
        <title>Comparative genomics of Ascetosporea gives new insight into the evolutionary basis for animal parasitism in Rhizaria.</title>
        <authorList>
            <person name="Hiltunen Thoren M."/>
            <person name="Onut-Brannstrom I."/>
            <person name="Alfjorden A."/>
            <person name="Peckova H."/>
            <person name="Swords F."/>
            <person name="Hooper C."/>
            <person name="Holzer A.S."/>
            <person name="Bass D."/>
            <person name="Burki F."/>
        </authorList>
    </citation>
    <scope>NUCLEOTIDE SEQUENCE [LARGE SCALE GENOMIC DNA]</scope>
    <source>
        <strain evidence="1">20-A016</strain>
    </source>
</reference>
<evidence type="ECO:0000313" key="1">
    <source>
        <dbReference type="EMBL" id="MES1921805.1"/>
    </source>
</evidence>
<dbReference type="Proteomes" id="UP001439008">
    <property type="component" value="Unassembled WGS sequence"/>
</dbReference>
<gene>
    <name evidence="1" type="ORF">MHBO_003339</name>
</gene>
<evidence type="ECO:0000313" key="2">
    <source>
        <dbReference type="Proteomes" id="UP001439008"/>
    </source>
</evidence>
<dbReference type="EMBL" id="JBDODL010001795">
    <property type="protein sequence ID" value="MES1921805.1"/>
    <property type="molecule type" value="Genomic_DNA"/>
</dbReference>
<comment type="caution">
    <text evidence="1">The sequence shown here is derived from an EMBL/GenBank/DDBJ whole genome shotgun (WGS) entry which is preliminary data.</text>
</comment>
<accession>A0ABV2AQ63</accession>